<name>A0A3B4DBL5_PYGNA</name>
<dbReference type="OMA" id="VNINTMN"/>
<dbReference type="InterPro" id="IPR038929">
    <property type="entry name" value="CCDC13"/>
</dbReference>
<feature type="coiled-coil region" evidence="1">
    <location>
        <begin position="133"/>
        <end position="167"/>
    </location>
</feature>
<dbReference type="GeneID" id="108442759"/>
<evidence type="ECO:0000256" key="2">
    <source>
        <dbReference type="SAM" id="MobiDB-lite"/>
    </source>
</evidence>
<dbReference type="STRING" id="42514.ENSPNAP00000021807"/>
<feature type="coiled-coil region" evidence="1">
    <location>
        <begin position="317"/>
        <end position="393"/>
    </location>
</feature>
<dbReference type="OrthoDB" id="10258312at2759"/>
<evidence type="ECO:0008006" key="5">
    <source>
        <dbReference type="Google" id="ProtNLM"/>
    </source>
</evidence>
<dbReference type="GO" id="GO:1905515">
    <property type="term" value="P:non-motile cilium assembly"/>
    <property type="evidence" value="ECO:0007669"/>
    <property type="project" value="TreeGrafter"/>
</dbReference>
<feature type="region of interest" description="Disordered" evidence="2">
    <location>
        <begin position="175"/>
        <end position="198"/>
    </location>
</feature>
<dbReference type="PANTHER" id="PTHR31935">
    <property type="entry name" value="COILED-COIL DOMAIN-CONTAINING PROTEIN 13"/>
    <property type="match status" value="1"/>
</dbReference>
<reference evidence="3" key="3">
    <citation type="submission" date="2025-09" db="UniProtKB">
        <authorList>
            <consortium name="Ensembl"/>
        </authorList>
    </citation>
    <scope>IDENTIFICATION</scope>
</reference>
<protein>
    <recommendedName>
        <fullName evidence="5">Coiled-coil domain containing 13</fullName>
    </recommendedName>
</protein>
<evidence type="ECO:0000313" key="3">
    <source>
        <dbReference type="Ensembl" id="ENSPNAP00000021807.2"/>
    </source>
</evidence>
<dbReference type="Ensembl" id="ENSPNAT00000040794.2">
    <property type="protein sequence ID" value="ENSPNAP00000021807.2"/>
    <property type="gene ID" value="ENSPNAG00000028975.2"/>
</dbReference>
<sequence length="692" mass="78401">MEGDDDRMKEHLRLQLQSLQEQQTQRLQRKLEKNRQAVFEPHRDEAAFDLQDGLNLSVHDGDLVEQFSARLLQNENEQLLEQLREFRDENGRLHKLLSEKEFEIKHLKKKREEDRLALVGTAGLAGDAAATKIVELSKKNRELAAEIEREKTKTKQMSNRVKELEKEIQGTSFLSSGLKAGQTQEPRNSEEEASPLVKSLQEKLSTAQFKMSEYRNQIQAVKQELKIAHKVLSSEVGEDVNVQQLLSNPGSWRGRAQQILALSSRVRDLEQQLSSASSRRQSGDISLEDSLLGVHQRNQDKNHSYIRSMERERKETIEKLSADYELLLNEHSDVKKKLEASKARNRVLSAELKALKTQITTLLDKGKHDDELVDALLKQQAQLQAMLGQLSQKEKLHQEAQQGLGTQLHSEAQRHSSLVQQLKQMVSEREAKVQQLEQEIQQLALKKQESGETESKSMSSSVPPLVKEDTGRKSSSARSVSKLGHKLVESAPALSSGNSSDFRELSDAPCCSVCAPKLASLQAQCSEYKALYQAANVERDRLLELAKVQQRREEEAKQRCLEVEQKLREERRRSVTLEQQLERAKLDLDKGPSLRASRSRTGASYSGLSLPEKQEGLSPRKATELTRDAQLSELSTQLAVQQEELEALRTSLKSALQAKEEDLQLYSTMMSQVKQVFLQAIRQHKQGSNPET</sequence>
<feature type="region of interest" description="Disordered" evidence="2">
    <location>
        <begin position="588"/>
        <end position="622"/>
    </location>
</feature>
<dbReference type="GeneTree" id="ENSGT00390000000596"/>
<feature type="coiled-coil region" evidence="1">
    <location>
        <begin position="69"/>
        <end position="96"/>
    </location>
</feature>
<feature type="coiled-coil region" evidence="1">
    <location>
        <begin position="631"/>
        <end position="662"/>
    </location>
</feature>
<proteinExistence type="predicted"/>
<reference evidence="3" key="2">
    <citation type="submission" date="2025-08" db="UniProtKB">
        <authorList>
            <consortium name="Ensembl"/>
        </authorList>
    </citation>
    <scope>IDENTIFICATION</scope>
</reference>
<reference evidence="3 4" key="1">
    <citation type="submission" date="2020-10" db="EMBL/GenBank/DDBJ databases">
        <title>Pygocentrus nattereri (red-bellied piranha) genome, fPygNat1, primary haplotype.</title>
        <authorList>
            <person name="Myers G."/>
            <person name="Meyer A."/>
            <person name="Karagic N."/>
            <person name="Pippel M."/>
            <person name="Winkler S."/>
            <person name="Tracey A."/>
            <person name="Wood J."/>
            <person name="Formenti G."/>
            <person name="Howe K."/>
            <person name="Fedrigo O."/>
            <person name="Jarvis E.D."/>
        </authorList>
    </citation>
    <scope>NUCLEOTIDE SEQUENCE [LARGE SCALE GENOMIC DNA]</scope>
</reference>
<feature type="coiled-coil region" evidence="1">
    <location>
        <begin position="518"/>
        <end position="587"/>
    </location>
</feature>
<feature type="compositionally biased region" description="Basic and acidic residues" evidence="2">
    <location>
        <begin position="446"/>
        <end position="455"/>
    </location>
</feature>
<evidence type="ECO:0000256" key="1">
    <source>
        <dbReference type="SAM" id="Coils"/>
    </source>
</evidence>
<dbReference type="CTD" id="152206"/>
<dbReference type="PANTHER" id="PTHR31935:SF1">
    <property type="entry name" value="COILED-COIL DOMAIN-CONTAINING PROTEIN 13"/>
    <property type="match status" value="1"/>
</dbReference>
<keyword evidence="1" id="KW-0175">Coiled coil</keyword>
<feature type="region of interest" description="Disordered" evidence="2">
    <location>
        <begin position="446"/>
        <end position="483"/>
    </location>
</feature>
<dbReference type="Proteomes" id="UP001501920">
    <property type="component" value="Chromosome 2"/>
</dbReference>
<dbReference type="GO" id="GO:0034451">
    <property type="term" value="C:centriolar satellite"/>
    <property type="evidence" value="ECO:0007669"/>
    <property type="project" value="TreeGrafter"/>
</dbReference>
<dbReference type="RefSeq" id="XP_017578432.2">
    <property type="nucleotide sequence ID" value="XM_017722943.2"/>
</dbReference>
<feature type="compositionally biased region" description="Polar residues" evidence="2">
    <location>
        <begin position="175"/>
        <end position="186"/>
    </location>
</feature>
<dbReference type="AlphaFoldDB" id="A0A3B4DBL5"/>
<accession>A0A3B4DBL5</accession>
<keyword evidence="4" id="KW-1185">Reference proteome</keyword>
<dbReference type="GO" id="GO:0031122">
    <property type="term" value="P:cytoplasmic microtubule organization"/>
    <property type="evidence" value="ECO:0007669"/>
    <property type="project" value="TreeGrafter"/>
</dbReference>
<feature type="region of interest" description="Disordered" evidence="2">
    <location>
        <begin position="272"/>
        <end position="293"/>
    </location>
</feature>
<evidence type="ECO:0000313" key="4">
    <source>
        <dbReference type="Proteomes" id="UP001501920"/>
    </source>
</evidence>
<organism evidence="3 4">
    <name type="scientific">Pygocentrus nattereri</name>
    <name type="common">Red-bellied piranha</name>
    <dbReference type="NCBI Taxonomy" id="42514"/>
    <lineage>
        <taxon>Eukaryota</taxon>
        <taxon>Metazoa</taxon>
        <taxon>Chordata</taxon>
        <taxon>Craniata</taxon>
        <taxon>Vertebrata</taxon>
        <taxon>Euteleostomi</taxon>
        <taxon>Actinopterygii</taxon>
        <taxon>Neopterygii</taxon>
        <taxon>Teleostei</taxon>
        <taxon>Ostariophysi</taxon>
        <taxon>Characiformes</taxon>
        <taxon>Characoidei</taxon>
        <taxon>Pygocentrus</taxon>
    </lineage>
</organism>